<accession>A0A554N9L7</accession>
<dbReference type="SUPFAM" id="SSF53649">
    <property type="entry name" value="Alkaline phosphatase-like"/>
    <property type="match status" value="1"/>
</dbReference>
<dbReference type="Gene3D" id="3.40.720.10">
    <property type="entry name" value="Alkaline Phosphatase, subunit A"/>
    <property type="match status" value="1"/>
</dbReference>
<organism evidence="4 5">
    <name type="scientific">Haloglomus irregulare</name>
    <dbReference type="NCBI Taxonomy" id="2234134"/>
    <lineage>
        <taxon>Archaea</taxon>
        <taxon>Methanobacteriati</taxon>
        <taxon>Methanobacteriota</taxon>
        <taxon>Stenosarchaea group</taxon>
        <taxon>Halobacteria</taxon>
        <taxon>Halobacteriales</taxon>
        <taxon>Natronomonadaceae</taxon>
        <taxon>Haloglomus</taxon>
    </lineage>
</organism>
<comment type="caution">
    <text evidence="4">The sequence shown here is derived from an EMBL/GenBank/DDBJ whole genome shotgun (WGS) entry which is preliminary data.</text>
</comment>
<name>A0A554N9L7_9EURY</name>
<dbReference type="EMBL" id="QMDX01000005">
    <property type="protein sequence ID" value="TSD14055.1"/>
    <property type="molecule type" value="Genomic_DNA"/>
</dbReference>
<dbReference type="AlphaFoldDB" id="A0A554N9L7"/>
<comment type="similarity">
    <text evidence="1">Belongs to the sulfatase family.</text>
</comment>
<keyword evidence="2" id="KW-0378">Hydrolase</keyword>
<dbReference type="RefSeq" id="WP_144262107.1">
    <property type="nucleotide sequence ID" value="NZ_QMDX01000005.1"/>
</dbReference>
<dbReference type="PANTHER" id="PTHR42693:SF53">
    <property type="entry name" value="ENDO-4-O-SULFATASE"/>
    <property type="match status" value="1"/>
</dbReference>
<dbReference type="PANTHER" id="PTHR42693">
    <property type="entry name" value="ARYLSULFATASE FAMILY MEMBER"/>
    <property type="match status" value="1"/>
</dbReference>
<protein>
    <submittedName>
        <fullName evidence="4">Sulfatase</fullName>
    </submittedName>
</protein>
<dbReference type="Proteomes" id="UP000319894">
    <property type="component" value="Unassembled WGS sequence"/>
</dbReference>
<evidence type="ECO:0000313" key="5">
    <source>
        <dbReference type="Proteomes" id="UP000319894"/>
    </source>
</evidence>
<sequence length="468" mass="52037">MDSRPNIVWVTLDSVRQNRTTMGGHHRDTTPRLQRMAEVGRSFSTCIAAGIWTLPSSASILTGTYPSHNTVGIDGESVPSELPTVAERFSDSGYRTACLSRNGHLSGATGMDRGFDRFSWLAASTVLPAAGPRTLAKYLLNIRRHSAGFTTETAKHATPFLMNDIAKRWLDDLAGEEPFFCYLHYNEPHRPFVPPLPWQSRYADEIDATVEEAIDIAMEAHRDMHARVASGDPLTEREREALLAMYDAEVAYTDECIGRLHDRVRGLDTDRETLFLVTADHGEMLGDRGLLAHNLVVDDALVNVPLVATGLDGLTDGDGLAPANDDIVQHTDLMRTLLEAGEADTDGIQGVDLRTERREFAISQRSPTDFELYLEHDPSFETSRFHAGLLTGLRTETHRYQRSDDRAELLRLPDETTDVSDSEPELAAELDERLDEWLATEGAPVGEGRDAEFDDAMRRQLSDLGYVE</sequence>
<gene>
    <name evidence="4" type="ORF">DP107_10475</name>
</gene>
<evidence type="ECO:0000259" key="3">
    <source>
        <dbReference type="Pfam" id="PF00884"/>
    </source>
</evidence>
<dbReference type="InterPro" id="IPR050738">
    <property type="entry name" value="Sulfatase"/>
</dbReference>
<reference evidence="4 5" key="1">
    <citation type="submission" date="2018-06" db="EMBL/GenBank/DDBJ databases">
        <title>Natronomonas sp. F16-60 a new haloarchaeon isolated from a solar saltern of Isla Cristina, Huelva, Spain.</title>
        <authorList>
            <person name="Duran-Viseras A."/>
            <person name="Sanchez-Porro C."/>
            <person name="Ventosa A."/>
        </authorList>
    </citation>
    <scope>NUCLEOTIDE SEQUENCE [LARGE SCALE GENOMIC DNA]</scope>
    <source>
        <strain evidence="4 5">F16-60</strain>
    </source>
</reference>
<evidence type="ECO:0000256" key="2">
    <source>
        <dbReference type="ARBA" id="ARBA00022801"/>
    </source>
</evidence>
<dbReference type="InParanoid" id="A0A554N9L7"/>
<proteinExistence type="inferred from homology"/>
<keyword evidence="5" id="KW-1185">Reference proteome</keyword>
<evidence type="ECO:0000313" key="4">
    <source>
        <dbReference type="EMBL" id="TSD14055.1"/>
    </source>
</evidence>
<feature type="domain" description="Sulfatase N-terminal" evidence="3">
    <location>
        <begin position="5"/>
        <end position="340"/>
    </location>
</feature>
<dbReference type="InterPro" id="IPR000917">
    <property type="entry name" value="Sulfatase_N"/>
</dbReference>
<dbReference type="InterPro" id="IPR017850">
    <property type="entry name" value="Alkaline_phosphatase_core_sf"/>
</dbReference>
<dbReference type="OrthoDB" id="3164at2157"/>
<dbReference type="CDD" id="cd16148">
    <property type="entry name" value="sulfatase_like"/>
    <property type="match status" value="1"/>
</dbReference>
<evidence type="ECO:0000256" key="1">
    <source>
        <dbReference type="ARBA" id="ARBA00008779"/>
    </source>
</evidence>
<dbReference type="Pfam" id="PF00884">
    <property type="entry name" value="Sulfatase"/>
    <property type="match status" value="1"/>
</dbReference>
<dbReference type="GO" id="GO:0004065">
    <property type="term" value="F:arylsulfatase activity"/>
    <property type="evidence" value="ECO:0007669"/>
    <property type="project" value="TreeGrafter"/>
</dbReference>